<sequence>MIVLMINKKKRQSHTDQNSTKRIEGQWMYKRRPPLAGYGGLLKDVVVVCNGQKNSSSCPAATTFADQQRAARLALAGALAFGGERQTSAAIGRLWIDLHVE</sequence>
<reference evidence="1 2" key="1">
    <citation type="submission" date="2015-01" db="EMBL/GenBank/DDBJ databases">
        <title>Evolution of Trichinella species and genotypes.</title>
        <authorList>
            <person name="Korhonen P.K."/>
            <person name="Edoardo P."/>
            <person name="Giuseppe L.R."/>
            <person name="Gasser R.B."/>
        </authorList>
    </citation>
    <scope>NUCLEOTIDE SEQUENCE [LARGE SCALE GENOMIC DNA]</scope>
    <source>
        <strain evidence="1">ISS1029</strain>
    </source>
</reference>
<gene>
    <name evidence="1" type="ORF">T11_3408</name>
</gene>
<keyword evidence="2" id="KW-1185">Reference proteome</keyword>
<dbReference type="EMBL" id="JYDP01000036">
    <property type="protein sequence ID" value="KRZ12892.1"/>
    <property type="molecule type" value="Genomic_DNA"/>
</dbReference>
<protein>
    <submittedName>
        <fullName evidence="1">Uncharacterized protein</fullName>
    </submittedName>
</protein>
<dbReference type="AlphaFoldDB" id="A0A0V1HQR3"/>
<comment type="caution">
    <text evidence="1">The sequence shown here is derived from an EMBL/GenBank/DDBJ whole genome shotgun (WGS) entry which is preliminary data.</text>
</comment>
<accession>A0A0V1HQR3</accession>
<evidence type="ECO:0000313" key="1">
    <source>
        <dbReference type="EMBL" id="KRZ12892.1"/>
    </source>
</evidence>
<name>A0A0V1HQR3_9BILA</name>
<dbReference type="Proteomes" id="UP000055024">
    <property type="component" value="Unassembled WGS sequence"/>
</dbReference>
<evidence type="ECO:0000313" key="2">
    <source>
        <dbReference type="Proteomes" id="UP000055024"/>
    </source>
</evidence>
<proteinExistence type="predicted"/>
<organism evidence="1 2">
    <name type="scientific">Trichinella zimbabwensis</name>
    <dbReference type="NCBI Taxonomy" id="268475"/>
    <lineage>
        <taxon>Eukaryota</taxon>
        <taxon>Metazoa</taxon>
        <taxon>Ecdysozoa</taxon>
        <taxon>Nematoda</taxon>
        <taxon>Enoplea</taxon>
        <taxon>Dorylaimia</taxon>
        <taxon>Trichinellida</taxon>
        <taxon>Trichinellidae</taxon>
        <taxon>Trichinella</taxon>
    </lineage>
</organism>